<reference evidence="8" key="3">
    <citation type="submission" date="2020-05" db="UniProtKB">
        <authorList>
            <consortium name="EnsemblMetazoa"/>
        </authorList>
    </citation>
    <scope>IDENTIFICATION</scope>
    <source>
        <strain evidence="8">Jacobina</strain>
    </source>
</reference>
<keyword evidence="4" id="KW-0175">Coiled coil</keyword>
<keyword evidence="2" id="KW-0863">Zinc-finger</keyword>
<dbReference type="PROSITE" id="PS01359">
    <property type="entry name" value="ZF_PHD_1"/>
    <property type="match status" value="1"/>
</dbReference>
<dbReference type="EnsemblMetazoa" id="LLOJ009275-RA">
    <property type="protein sequence ID" value="LLOJ009275-PA"/>
    <property type="gene ID" value="LLOJ009275"/>
</dbReference>
<reference evidence="7" key="2">
    <citation type="journal article" date="2020" name="BMC">
        <title>Leishmania infection induces a limited differential gene expression in the sand fly midgut.</title>
        <authorList>
            <person name="Coutinho-Abreu I.V."/>
            <person name="Serafim T.D."/>
            <person name="Meneses C."/>
            <person name="Kamhawi S."/>
            <person name="Oliveira F."/>
            <person name="Valenzuela J.G."/>
        </authorList>
    </citation>
    <scope>NUCLEOTIDE SEQUENCE</scope>
    <source>
        <strain evidence="7">Jacobina</strain>
        <tissue evidence="7">Midgut</tissue>
    </source>
</reference>
<evidence type="ECO:0000256" key="2">
    <source>
        <dbReference type="ARBA" id="ARBA00022771"/>
    </source>
</evidence>
<organism evidence="8 9">
    <name type="scientific">Lutzomyia longipalpis</name>
    <name type="common">Sand fly</name>
    <dbReference type="NCBI Taxonomy" id="7200"/>
    <lineage>
        <taxon>Eukaryota</taxon>
        <taxon>Metazoa</taxon>
        <taxon>Ecdysozoa</taxon>
        <taxon>Arthropoda</taxon>
        <taxon>Hexapoda</taxon>
        <taxon>Insecta</taxon>
        <taxon>Pterygota</taxon>
        <taxon>Neoptera</taxon>
        <taxon>Endopterygota</taxon>
        <taxon>Diptera</taxon>
        <taxon>Nematocera</taxon>
        <taxon>Psychodoidea</taxon>
        <taxon>Psychodidae</taxon>
        <taxon>Lutzomyia</taxon>
        <taxon>Lutzomyia</taxon>
    </lineage>
</organism>
<dbReference type="SUPFAM" id="SSF57903">
    <property type="entry name" value="FYVE/PHD zinc finger"/>
    <property type="match status" value="1"/>
</dbReference>
<evidence type="ECO:0000313" key="8">
    <source>
        <dbReference type="EnsemblMetazoa" id="LLOJ009275-PA"/>
    </source>
</evidence>
<dbReference type="InterPro" id="IPR019786">
    <property type="entry name" value="Zinc_finger_PHD-type_CS"/>
</dbReference>
<sequence length="320" mass="35069">MSHCKDCKGVIARNDVHKVQCAGCSSLFHGTCVRITASALQSLKQRNVDWKCSACKPRRDSIGGESALTALIGDLRKELSNRADEMQDTASKLKKIANTLESLARDSAESKRRITVLEEKAGNTEQLLRDNEDSKRKIALLERKVLESERMACLSSIELHGIPQNITDEKVAIDILRNALAMDLDECTIVRKKAAKNAQKSSGTASNTTGGATFVDKKTRKATNEGTPFEAPNGGSLRETPGKSSSARSNGNVWIVQVTNNATRRQILRAAKIQRQAKQKGWLQCKLATYAETFDLTLAEKRNIEQQGKSCNKKIPQSGG</sequence>
<dbReference type="AlphaFoldDB" id="A0A1B0CW91"/>
<dbReference type="EMBL" id="AJWK01032031">
    <property type="status" value="NOT_ANNOTATED_CDS"/>
    <property type="molecule type" value="Genomic_DNA"/>
</dbReference>
<keyword evidence="3" id="KW-0862">Zinc</keyword>
<evidence type="ECO:0000256" key="3">
    <source>
        <dbReference type="ARBA" id="ARBA00022833"/>
    </source>
</evidence>
<keyword evidence="1" id="KW-0479">Metal-binding</keyword>
<dbReference type="SMART" id="SM00249">
    <property type="entry name" value="PHD"/>
    <property type="match status" value="1"/>
</dbReference>
<dbReference type="InterPro" id="IPR011011">
    <property type="entry name" value="Znf_FYVE_PHD"/>
</dbReference>
<keyword evidence="9" id="KW-1185">Reference proteome</keyword>
<dbReference type="Pfam" id="PF00628">
    <property type="entry name" value="PHD"/>
    <property type="match status" value="1"/>
</dbReference>
<dbReference type="InterPro" id="IPR019787">
    <property type="entry name" value="Znf_PHD-finger"/>
</dbReference>
<evidence type="ECO:0000256" key="5">
    <source>
        <dbReference type="SAM" id="MobiDB-lite"/>
    </source>
</evidence>
<name>A0A1B0CW91_LUTLO</name>
<evidence type="ECO:0000256" key="4">
    <source>
        <dbReference type="SAM" id="Coils"/>
    </source>
</evidence>
<dbReference type="VEuPathDB" id="VectorBase:LLOJ009275"/>
<evidence type="ECO:0000313" key="7">
    <source>
        <dbReference type="EMBL" id="MBC1175316.1"/>
    </source>
</evidence>
<accession>A0A1B0CW91</accession>
<dbReference type="EMBL" id="GITU01006613">
    <property type="protein sequence ID" value="MBC1175316.1"/>
    <property type="molecule type" value="Transcribed_RNA"/>
</dbReference>
<evidence type="ECO:0000313" key="9">
    <source>
        <dbReference type="Proteomes" id="UP000092461"/>
    </source>
</evidence>
<dbReference type="Proteomes" id="UP000092461">
    <property type="component" value="Unassembled WGS sequence"/>
</dbReference>
<evidence type="ECO:0000259" key="6">
    <source>
        <dbReference type="SMART" id="SM00249"/>
    </source>
</evidence>
<feature type="domain" description="Zinc finger PHD-type" evidence="6">
    <location>
        <begin position="3"/>
        <end position="56"/>
    </location>
</feature>
<reference evidence="9" key="1">
    <citation type="submission" date="2012-05" db="EMBL/GenBank/DDBJ databases">
        <title>Whole Genome Assembly of Lutzomyia longipalpis.</title>
        <authorList>
            <person name="Richards S."/>
            <person name="Qu C."/>
            <person name="Dillon R."/>
            <person name="Worley K."/>
            <person name="Scherer S."/>
            <person name="Batterton M."/>
            <person name="Taylor A."/>
            <person name="Hawes A."/>
            <person name="Hernandez B."/>
            <person name="Kovar C."/>
            <person name="Mandapat C."/>
            <person name="Pham C."/>
            <person name="Qu C."/>
            <person name="Jing C."/>
            <person name="Bess C."/>
            <person name="Bandaranaike D."/>
            <person name="Ngo D."/>
            <person name="Ongeri F."/>
            <person name="Arias F."/>
            <person name="Lara F."/>
            <person name="Weissenberger G."/>
            <person name="Kamau G."/>
            <person name="Han H."/>
            <person name="Shen H."/>
            <person name="Dinh H."/>
            <person name="Khalil I."/>
            <person name="Jones J."/>
            <person name="Shafer J."/>
            <person name="Jayaseelan J."/>
            <person name="Quiroz J."/>
            <person name="Blankenburg K."/>
            <person name="Nguyen L."/>
            <person name="Jackson L."/>
            <person name="Francisco L."/>
            <person name="Tang L.-Y."/>
            <person name="Pu L.-L."/>
            <person name="Perales L."/>
            <person name="Lorensuhewa L."/>
            <person name="Munidasa M."/>
            <person name="Coyle M."/>
            <person name="Taylor M."/>
            <person name="Puazo M."/>
            <person name="Firestine M."/>
            <person name="Scheel M."/>
            <person name="Javaid M."/>
            <person name="Wang M."/>
            <person name="Li M."/>
            <person name="Tabassum N."/>
            <person name="Saada N."/>
            <person name="Osuji N."/>
            <person name="Aqrawi P."/>
            <person name="Fu Q."/>
            <person name="Thornton R."/>
            <person name="Raj R."/>
            <person name="Goodspeed R."/>
            <person name="Mata R."/>
            <person name="Najjar R."/>
            <person name="Gubbala S."/>
            <person name="Lee S."/>
            <person name="Denson S."/>
            <person name="Patil S."/>
            <person name="Macmil S."/>
            <person name="Qi S."/>
            <person name="Matskevitch T."/>
            <person name="Palculict T."/>
            <person name="Mathew T."/>
            <person name="Vee V."/>
            <person name="Velamala V."/>
            <person name="Korchina V."/>
            <person name="Cai W."/>
            <person name="Liu W."/>
            <person name="Dai W."/>
            <person name="Zou X."/>
            <person name="Zhu Y."/>
            <person name="Zhang Y."/>
            <person name="Wu Y.-Q."/>
            <person name="Xin Y."/>
            <person name="Nazarath L."/>
            <person name="Kovar C."/>
            <person name="Han Y."/>
            <person name="Muzny D."/>
            <person name="Gibbs R."/>
        </authorList>
    </citation>
    <scope>NUCLEOTIDE SEQUENCE [LARGE SCALE GENOMIC DNA]</scope>
    <source>
        <strain evidence="9">Jacobina</strain>
    </source>
</reference>
<dbReference type="GO" id="GO:0008270">
    <property type="term" value="F:zinc ion binding"/>
    <property type="evidence" value="ECO:0007669"/>
    <property type="project" value="UniProtKB-KW"/>
</dbReference>
<feature type="coiled-coil region" evidence="4">
    <location>
        <begin position="76"/>
        <end position="151"/>
    </location>
</feature>
<dbReference type="InterPro" id="IPR001965">
    <property type="entry name" value="Znf_PHD"/>
</dbReference>
<feature type="region of interest" description="Disordered" evidence="5">
    <location>
        <begin position="195"/>
        <end position="248"/>
    </location>
</feature>
<evidence type="ECO:0000256" key="1">
    <source>
        <dbReference type="ARBA" id="ARBA00022723"/>
    </source>
</evidence>
<feature type="compositionally biased region" description="Low complexity" evidence="5">
    <location>
        <begin position="201"/>
        <end position="213"/>
    </location>
</feature>
<dbReference type="Gene3D" id="3.30.40.10">
    <property type="entry name" value="Zinc/RING finger domain, C3HC4 (zinc finger)"/>
    <property type="match status" value="1"/>
</dbReference>
<protein>
    <submittedName>
        <fullName evidence="7">Putative phd finger found in protein</fullName>
    </submittedName>
</protein>
<proteinExistence type="predicted"/>
<dbReference type="InterPro" id="IPR013083">
    <property type="entry name" value="Znf_RING/FYVE/PHD"/>
</dbReference>